<proteinExistence type="predicted"/>
<gene>
    <name evidence="5" type="ORF">AWB64_05626</name>
</gene>
<accession>A0A158I6V1</accession>
<evidence type="ECO:0000313" key="5">
    <source>
        <dbReference type="EMBL" id="SAL52304.1"/>
    </source>
</evidence>
<evidence type="ECO:0000256" key="3">
    <source>
        <dbReference type="ARBA" id="ARBA00023194"/>
    </source>
</evidence>
<evidence type="ECO:0000313" key="6">
    <source>
        <dbReference type="Proteomes" id="UP000054893"/>
    </source>
</evidence>
<reference evidence="5 6" key="1">
    <citation type="submission" date="2016-01" db="EMBL/GenBank/DDBJ databases">
        <authorList>
            <person name="Oliw E.H."/>
        </authorList>
    </citation>
    <scope>NUCLEOTIDE SEQUENCE [LARGE SCALE GENOMIC DNA]</scope>
    <source>
        <strain evidence="5">LMG 22029</strain>
    </source>
</reference>
<dbReference type="AlphaFoldDB" id="A0A158I6V1"/>
<dbReference type="Pfam" id="PF02668">
    <property type="entry name" value="TauD"/>
    <property type="match status" value="1"/>
</dbReference>
<dbReference type="EMBL" id="FCOC02000027">
    <property type="protein sequence ID" value="SAL52304.1"/>
    <property type="molecule type" value="Genomic_DNA"/>
</dbReference>
<dbReference type="InterPro" id="IPR042098">
    <property type="entry name" value="TauD-like_sf"/>
</dbReference>
<protein>
    <submittedName>
        <fullName evidence="5">Taurine catabolism dioxygenase TauD, TfdA family</fullName>
    </submittedName>
</protein>
<dbReference type="InterPro" id="IPR003819">
    <property type="entry name" value="TauD/TfdA-like"/>
</dbReference>
<dbReference type="InterPro" id="IPR050411">
    <property type="entry name" value="AlphaKG_dependent_hydroxylases"/>
</dbReference>
<dbReference type="SUPFAM" id="SSF51197">
    <property type="entry name" value="Clavaminate synthase-like"/>
    <property type="match status" value="1"/>
</dbReference>
<feature type="domain" description="TauD/TfdA-like" evidence="4">
    <location>
        <begin position="10"/>
        <end position="172"/>
    </location>
</feature>
<sequence length="203" mass="23087">MRGYETSAYLPYHTDRAELLGLMCLRQGLAGGLSSYVSAAEIYNIILAEHPEYFGLLYNGFYYIRREEALTGNGVSALPLPVFGHRDGVIRCRYIRNQINAGAEKRGIALTPMEREALDFFDSLTQRLDLRLDFTMAPGEIAFCNNLTTLHSRTSFVNGAEHHQQRHMLRLWLRFNEPWPISPLFGDDGNYVLHGRTVVSTET</sequence>
<dbReference type="Gene3D" id="3.60.130.10">
    <property type="entry name" value="Clavaminate synthase-like"/>
    <property type="match status" value="1"/>
</dbReference>
<evidence type="ECO:0000256" key="2">
    <source>
        <dbReference type="ARBA" id="ARBA00023002"/>
    </source>
</evidence>
<keyword evidence="2" id="KW-0560">Oxidoreductase</keyword>
<evidence type="ECO:0000259" key="4">
    <source>
        <dbReference type="Pfam" id="PF02668"/>
    </source>
</evidence>
<comment type="cofactor">
    <cofactor evidence="1">
        <name>Fe(2+)</name>
        <dbReference type="ChEBI" id="CHEBI:29033"/>
    </cofactor>
</comment>
<name>A0A158I6V1_CABSO</name>
<keyword evidence="5" id="KW-0223">Dioxygenase</keyword>
<organism evidence="5 6">
    <name type="scientific">Caballeronia sordidicola</name>
    <name type="common">Burkholderia sordidicola</name>
    <dbReference type="NCBI Taxonomy" id="196367"/>
    <lineage>
        <taxon>Bacteria</taxon>
        <taxon>Pseudomonadati</taxon>
        <taxon>Pseudomonadota</taxon>
        <taxon>Betaproteobacteria</taxon>
        <taxon>Burkholderiales</taxon>
        <taxon>Burkholderiaceae</taxon>
        <taxon>Caballeronia</taxon>
    </lineage>
</organism>
<dbReference type="OrthoDB" id="753054at2"/>
<dbReference type="GO" id="GO:0016706">
    <property type="term" value="F:2-oxoglutarate-dependent dioxygenase activity"/>
    <property type="evidence" value="ECO:0007669"/>
    <property type="project" value="UniProtKB-ARBA"/>
</dbReference>
<dbReference type="PANTHER" id="PTHR10696:SF56">
    <property type="entry name" value="TAUD_TFDA-LIKE DOMAIN-CONTAINING PROTEIN"/>
    <property type="match status" value="1"/>
</dbReference>
<evidence type="ECO:0000256" key="1">
    <source>
        <dbReference type="ARBA" id="ARBA00001954"/>
    </source>
</evidence>
<keyword evidence="3" id="KW-0045">Antibiotic biosynthesis</keyword>
<dbReference type="PANTHER" id="PTHR10696">
    <property type="entry name" value="GAMMA-BUTYROBETAINE HYDROXYLASE-RELATED"/>
    <property type="match status" value="1"/>
</dbReference>
<dbReference type="GO" id="GO:0017000">
    <property type="term" value="P:antibiotic biosynthetic process"/>
    <property type="evidence" value="ECO:0007669"/>
    <property type="project" value="UniProtKB-KW"/>
</dbReference>
<dbReference type="Proteomes" id="UP000054893">
    <property type="component" value="Unassembled WGS sequence"/>
</dbReference>
<dbReference type="RefSeq" id="WP_060858591.1">
    <property type="nucleotide sequence ID" value="NZ_FCOC02000027.1"/>
</dbReference>